<evidence type="ECO:0000256" key="5">
    <source>
        <dbReference type="ARBA" id="ARBA00022771"/>
    </source>
</evidence>
<dbReference type="InterPro" id="IPR000315">
    <property type="entry name" value="Znf_B-box"/>
</dbReference>
<protein>
    <recommendedName>
        <fullName evidence="15">CCT domain-containing protein</fullName>
    </recommendedName>
</protein>
<dbReference type="OrthoDB" id="153872at2759"/>
<evidence type="ECO:0000256" key="2">
    <source>
        <dbReference type="ARBA" id="ARBA00010024"/>
    </source>
</evidence>
<comment type="similarity">
    <text evidence="2">Belongs to the CONSTANS family.</text>
</comment>
<feature type="region of interest" description="Disordered" evidence="10">
    <location>
        <begin position="467"/>
        <end position="497"/>
    </location>
</feature>
<evidence type="ECO:0000256" key="10">
    <source>
        <dbReference type="SAM" id="MobiDB-lite"/>
    </source>
</evidence>
<evidence type="ECO:0000259" key="12">
    <source>
        <dbReference type="PROSITE" id="PS51017"/>
    </source>
</evidence>
<name>A0A5J9T0U6_9POAL</name>
<dbReference type="InterPro" id="IPR010402">
    <property type="entry name" value="CCT_domain"/>
</dbReference>
<proteinExistence type="inferred from homology"/>
<dbReference type="GO" id="GO:0005634">
    <property type="term" value="C:nucleus"/>
    <property type="evidence" value="ECO:0007669"/>
    <property type="project" value="UniProtKB-SubCell"/>
</dbReference>
<evidence type="ECO:0000313" key="14">
    <source>
        <dbReference type="Proteomes" id="UP000324897"/>
    </source>
</evidence>
<dbReference type="Proteomes" id="UP000324897">
    <property type="component" value="Unassembled WGS sequence"/>
</dbReference>
<evidence type="ECO:0000256" key="7">
    <source>
        <dbReference type="ARBA" id="ARBA00023242"/>
    </source>
</evidence>
<dbReference type="GO" id="GO:0006355">
    <property type="term" value="P:regulation of DNA-templated transcription"/>
    <property type="evidence" value="ECO:0007669"/>
    <property type="project" value="UniProtKB-ARBA"/>
</dbReference>
<dbReference type="PANTHER" id="PTHR31717">
    <property type="entry name" value="ZINC FINGER PROTEIN CONSTANS-LIKE 10"/>
    <property type="match status" value="1"/>
</dbReference>
<feature type="compositionally biased region" description="Pro residues" evidence="10">
    <location>
        <begin position="224"/>
        <end position="234"/>
    </location>
</feature>
<accession>A0A5J9T0U6</accession>
<dbReference type="InterPro" id="IPR049808">
    <property type="entry name" value="CONSTANS-like_Bbox1"/>
</dbReference>
<gene>
    <name evidence="13" type="ORF">EJB05_48026</name>
</gene>
<keyword evidence="7 9" id="KW-0539">Nucleus</keyword>
<sequence length="515" mass="54699">MKGPGGGGGGGGRQQWPCDYCGESAAALHCRADAARLCVACDRHVHAANALSRKHVRAPLCAGCAARPAAARVAGGGGGEPAFLCADCCDDAGGDDAGAGAPVEGFSGCPSAAELAASWGLDLRGAGYEDAAEEDAFFSALDYSMLAVDPDLRDLYVPCDPPEVAAASSRGAARRLKGEALCHQLAEMARREVDPAQAQTHSDLSPRTPRRSSAASSGRLPDKQAPPPLPPPPAVQEVPLPYTSLLMMASGGNCPELIGGGDRMADDDEQLLWDCTPPSVPPTQIWDFNSGRSRNHNAKAEVEFGPNNGGFMIKSYSDMLKEISSGTTKDLEDIYDTRYGAVAEDIMSTNICQLSSKNLEAPLTVPIDLITELLLMLMYYLLLNGLRQSCSRIDGSTGSNKRKVSSCASTIDGPTTSGNHVPTSGPALTREISFGDQTVAPAGAERPAMKIDSETLAQNRDNAMQRYREKRKNRRHGSYDKHIRYESRKLRADTRKRVKGRFVKSAESLNVSSGG</sequence>
<keyword evidence="4" id="KW-0677">Repeat</keyword>
<keyword evidence="6" id="KW-0862">Zinc</keyword>
<evidence type="ECO:0000256" key="3">
    <source>
        <dbReference type="ARBA" id="ARBA00022723"/>
    </source>
</evidence>
<dbReference type="GO" id="GO:0008270">
    <property type="term" value="F:zinc ion binding"/>
    <property type="evidence" value="ECO:0007669"/>
    <property type="project" value="UniProtKB-KW"/>
</dbReference>
<feature type="domain" description="CCT" evidence="12">
    <location>
        <begin position="460"/>
        <end position="505"/>
    </location>
</feature>
<evidence type="ECO:0000256" key="4">
    <source>
        <dbReference type="ARBA" id="ARBA00022737"/>
    </source>
</evidence>
<keyword evidence="3" id="KW-0479">Metal-binding</keyword>
<evidence type="ECO:0000256" key="9">
    <source>
        <dbReference type="PROSITE-ProRule" id="PRU00357"/>
    </source>
</evidence>
<feature type="compositionally biased region" description="Low complexity" evidence="10">
    <location>
        <begin position="205"/>
        <end position="219"/>
    </location>
</feature>
<comment type="caution">
    <text evidence="13">The sequence shown here is derived from an EMBL/GenBank/DDBJ whole genome shotgun (WGS) entry which is preliminary data.</text>
</comment>
<feature type="compositionally biased region" description="Basic and acidic residues" evidence="10">
    <location>
        <begin position="477"/>
        <end position="495"/>
    </location>
</feature>
<feature type="domain" description="B box-type" evidence="11">
    <location>
        <begin position="13"/>
        <end position="60"/>
    </location>
</feature>
<evidence type="ECO:0000256" key="1">
    <source>
        <dbReference type="ARBA" id="ARBA00004123"/>
    </source>
</evidence>
<comment type="subcellular location">
    <subcellularLocation>
        <location evidence="1 9">Nucleus</location>
    </subcellularLocation>
</comment>
<keyword evidence="5 8" id="KW-0863">Zinc-finger</keyword>
<evidence type="ECO:0000259" key="11">
    <source>
        <dbReference type="PROSITE" id="PS50119"/>
    </source>
</evidence>
<dbReference type="Pfam" id="PF06203">
    <property type="entry name" value="CCT"/>
    <property type="match status" value="1"/>
</dbReference>
<dbReference type="AlphaFoldDB" id="A0A5J9T0U6"/>
<dbReference type="SMART" id="SM00336">
    <property type="entry name" value="BBOX"/>
    <property type="match status" value="1"/>
</dbReference>
<feature type="non-terminal residue" evidence="13">
    <location>
        <position position="1"/>
    </location>
</feature>
<dbReference type="EMBL" id="RWGY01000051">
    <property type="protein sequence ID" value="TVU04885.1"/>
    <property type="molecule type" value="Genomic_DNA"/>
</dbReference>
<dbReference type="PANTHER" id="PTHR31717:SF45">
    <property type="entry name" value="ZINC FINGER PROTEIN CONSTANS-LIKE 14-RELATED"/>
    <property type="match status" value="1"/>
</dbReference>
<reference evidence="13 14" key="1">
    <citation type="journal article" date="2019" name="Sci. Rep.">
        <title>A high-quality genome of Eragrostis curvula grass provides insights into Poaceae evolution and supports new strategies to enhance forage quality.</title>
        <authorList>
            <person name="Carballo J."/>
            <person name="Santos B.A.C.M."/>
            <person name="Zappacosta D."/>
            <person name="Garbus I."/>
            <person name="Selva J.P."/>
            <person name="Gallo C.A."/>
            <person name="Diaz A."/>
            <person name="Albertini E."/>
            <person name="Caccamo M."/>
            <person name="Echenique V."/>
        </authorList>
    </citation>
    <scope>NUCLEOTIDE SEQUENCE [LARGE SCALE GENOMIC DNA]</scope>
    <source>
        <strain evidence="14">cv. Victoria</strain>
        <tissue evidence="13">Leaf</tissue>
    </source>
</reference>
<evidence type="ECO:0008006" key="15">
    <source>
        <dbReference type="Google" id="ProtNLM"/>
    </source>
</evidence>
<feature type="compositionally biased region" description="Polar residues" evidence="10">
    <location>
        <begin position="406"/>
        <end position="422"/>
    </location>
</feature>
<feature type="region of interest" description="Disordered" evidence="10">
    <location>
        <begin position="393"/>
        <end position="428"/>
    </location>
</feature>
<dbReference type="PROSITE" id="PS51017">
    <property type="entry name" value="CCT"/>
    <property type="match status" value="1"/>
</dbReference>
<dbReference type="CDD" id="cd19821">
    <property type="entry name" value="Bbox1_BBX-like"/>
    <property type="match status" value="1"/>
</dbReference>
<dbReference type="PROSITE" id="PS50119">
    <property type="entry name" value="ZF_BBOX"/>
    <property type="match status" value="1"/>
</dbReference>
<dbReference type="Gramene" id="TVU04885">
    <property type="protein sequence ID" value="TVU04885"/>
    <property type="gene ID" value="EJB05_48026"/>
</dbReference>
<feature type="region of interest" description="Disordered" evidence="10">
    <location>
        <begin position="191"/>
        <end position="237"/>
    </location>
</feature>
<keyword evidence="14" id="KW-1185">Reference proteome</keyword>
<evidence type="ECO:0000256" key="6">
    <source>
        <dbReference type="ARBA" id="ARBA00022833"/>
    </source>
</evidence>
<evidence type="ECO:0000313" key="13">
    <source>
        <dbReference type="EMBL" id="TVU04885.1"/>
    </source>
</evidence>
<organism evidence="13 14">
    <name type="scientific">Eragrostis curvula</name>
    <name type="common">weeping love grass</name>
    <dbReference type="NCBI Taxonomy" id="38414"/>
    <lineage>
        <taxon>Eukaryota</taxon>
        <taxon>Viridiplantae</taxon>
        <taxon>Streptophyta</taxon>
        <taxon>Embryophyta</taxon>
        <taxon>Tracheophyta</taxon>
        <taxon>Spermatophyta</taxon>
        <taxon>Magnoliopsida</taxon>
        <taxon>Liliopsida</taxon>
        <taxon>Poales</taxon>
        <taxon>Poaceae</taxon>
        <taxon>PACMAD clade</taxon>
        <taxon>Chloridoideae</taxon>
        <taxon>Eragrostideae</taxon>
        <taxon>Eragrostidinae</taxon>
        <taxon>Eragrostis</taxon>
    </lineage>
</organism>
<evidence type="ECO:0000256" key="8">
    <source>
        <dbReference type="PROSITE-ProRule" id="PRU00024"/>
    </source>
</evidence>